<dbReference type="Proteomes" id="UP000663866">
    <property type="component" value="Unassembled WGS sequence"/>
</dbReference>
<organism evidence="2 3">
    <name type="scientific">Rotaria magnacalcarata</name>
    <dbReference type="NCBI Taxonomy" id="392030"/>
    <lineage>
        <taxon>Eukaryota</taxon>
        <taxon>Metazoa</taxon>
        <taxon>Spiralia</taxon>
        <taxon>Gnathifera</taxon>
        <taxon>Rotifera</taxon>
        <taxon>Eurotatoria</taxon>
        <taxon>Bdelloidea</taxon>
        <taxon>Philodinida</taxon>
        <taxon>Philodinidae</taxon>
        <taxon>Rotaria</taxon>
    </lineage>
</organism>
<evidence type="ECO:0000313" key="3">
    <source>
        <dbReference type="Proteomes" id="UP000663866"/>
    </source>
</evidence>
<name>A0A821E0X5_9BILA</name>
<gene>
    <name evidence="2" type="ORF">OVN521_LOCUS46183</name>
</gene>
<accession>A0A821E0X5</accession>
<reference evidence="2" key="1">
    <citation type="submission" date="2021-02" db="EMBL/GenBank/DDBJ databases">
        <authorList>
            <person name="Nowell W R."/>
        </authorList>
    </citation>
    <scope>NUCLEOTIDE SEQUENCE</scope>
</reference>
<comment type="caution">
    <text evidence="2">The sequence shown here is derived from an EMBL/GenBank/DDBJ whole genome shotgun (WGS) entry which is preliminary data.</text>
</comment>
<proteinExistence type="predicted"/>
<dbReference type="AlphaFoldDB" id="A0A821E0X5"/>
<evidence type="ECO:0000313" key="2">
    <source>
        <dbReference type="EMBL" id="CAF4629501.1"/>
    </source>
</evidence>
<protein>
    <submittedName>
        <fullName evidence="2">Uncharacterized protein</fullName>
    </submittedName>
</protein>
<keyword evidence="3" id="KW-1185">Reference proteome</keyword>
<evidence type="ECO:0000256" key="1">
    <source>
        <dbReference type="SAM" id="MobiDB-lite"/>
    </source>
</evidence>
<feature type="region of interest" description="Disordered" evidence="1">
    <location>
        <begin position="1"/>
        <end position="28"/>
    </location>
</feature>
<dbReference type="EMBL" id="CAJOBG010080427">
    <property type="protein sequence ID" value="CAF4629501.1"/>
    <property type="molecule type" value="Genomic_DNA"/>
</dbReference>
<sequence length="28" mass="3151">MSSSIQPEQLHPLPGPHLPSQHEQRMTS</sequence>
<feature type="non-terminal residue" evidence="2">
    <location>
        <position position="28"/>
    </location>
</feature>